<accession>A0A3M3EUQ6</accession>
<sequence length="126" mass="13635">MKTALQLLQAYQDNIQAPTSAAALFAEDGALEIPTVHVHAQGPAAIEQLVADLLVKIPDFRFKDFKVWIDTPDKVFGEYSVEALVVGTGKVYRQTYAGLLIAEGGKIKLLREALDTAAGARAFSMD</sequence>
<dbReference type="KEGG" id="pcg:AXG94_26050"/>
<reference evidence="2 3" key="1">
    <citation type="submission" date="2018-08" db="EMBL/GenBank/DDBJ databases">
        <title>Recombination of ecologically and evolutionarily significant loci maintains genetic cohesion in the Pseudomonas syringae species complex.</title>
        <authorList>
            <person name="Dillon M."/>
            <person name="Thakur S."/>
            <person name="Almeida R.N.D."/>
            <person name="Weir B.S."/>
            <person name="Guttman D.S."/>
        </authorList>
    </citation>
    <scope>NUCLEOTIDE SEQUENCE [LARGE SCALE GENOMIC DNA]</scope>
    <source>
        <strain evidence="2 3">NCPPB2445</strain>
    </source>
</reference>
<evidence type="ECO:0000313" key="3">
    <source>
        <dbReference type="Proteomes" id="UP000270661"/>
    </source>
</evidence>
<feature type="domain" description="SnoaL-like" evidence="1">
    <location>
        <begin position="20"/>
        <end position="108"/>
    </location>
</feature>
<comment type="caution">
    <text evidence="2">The sequence shown here is derived from an EMBL/GenBank/DDBJ whole genome shotgun (WGS) entry which is preliminary data.</text>
</comment>
<dbReference type="InterPro" id="IPR037401">
    <property type="entry name" value="SnoaL-like"/>
</dbReference>
<dbReference type="RefSeq" id="WP_053193833.1">
    <property type="nucleotide sequence ID" value="NZ_CP014262.1"/>
</dbReference>
<dbReference type="OrthoDB" id="117900at2"/>
<dbReference type="SUPFAM" id="SSF54427">
    <property type="entry name" value="NTF2-like"/>
    <property type="match status" value="1"/>
</dbReference>
<dbReference type="InterPro" id="IPR032710">
    <property type="entry name" value="NTF2-like_dom_sf"/>
</dbReference>
<organism evidence="2 3">
    <name type="scientific">Pseudomonas corrugata</name>
    <dbReference type="NCBI Taxonomy" id="47879"/>
    <lineage>
        <taxon>Bacteria</taxon>
        <taxon>Pseudomonadati</taxon>
        <taxon>Pseudomonadota</taxon>
        <taxon>Gammaproteobacteria</taxon>
        <taxon>Pseudomonadales</taxon>
        <taxon>Pseudomonadaceae</taxon>
        <taxon>Pseudomonas</taxon>
    </lineage>
</organism>
<dbReference type="AlphaFoldDB" id="A0A3M3EUQ6"/>
<dbReference type="Proteomes" id="UP000270661">
    <property type="component" value="Unassembled WGS sequence"/>
</dbReference>
<keyword evidence="3" id="KW-1185">Reference proteome</keyword>
<protein>
    <recommendedName>
        <fullName evidence="1">SnoaL-like domain-containing protein</fullName>
    </recommendedName>
</protein>
<evidence type="ECO:0000259" key="1">
    <source>
        <dbReference type="Pfam" id="PF12680"/>
    </source>
</evidence>
<dbReference type="EMBL" id="RBOJ01000047">
    <property type="protein sequence ID" value="RMM52459.1"/>
    <property type="molecule type" value="Genomic_DNA"/>
</dbReference>
<dbReference type="GeneID" id="55647872"/>
<evidence type="ECO:0000313" key="2">
    <source>
        <dbReference type="EMBL" id="RMM52459.1"/>
    </source>
</evidence>
<name>A0A3M3EUQ6_9PSED</name>
<dbReference type="Pfam" id="PF12680">
    <property type="entry name" value="SnoaL_2"/>
    <property type="match status" value="1"/>
</dbReference>
<proteinExistence type="predicted"/>
<dbReference type="Gene3D" id="3.10.450.50">
    <property type="match status" value="1"/>
</dbReference>
<gene>
    <name evidence="2" type="ORF">ALQ77_03727</name>
</gene>